<dbReference type="EMBL" id="FOKW01000022">
    <property type="protein sequence ID" value="SFC76033.1"/>
    <property type="molecule type" value="Genomic_DNA"/>
</dbReference>
<feature type="region of interest" description="Disordered" evidence="1">
    <location>
        <begin position="59"/>
        <end position="82"/>
    </location>
</feature>
<dbReference type="Pfam" id="PF11376">
    <property type="entry name" value="DUF3179"/>
    <property type="match status" value="1"/>
</dbReference>
<protein>
    <submittedName>
        <fullName evidence="2">Uncharacterized protein</fullName>
    </submittedName>
</protein>
<accession>A0A1I1M0D0</accession>
<evidence type="ECO:0000313" key="2">
    <source>
        <dbReference type="EMBL" id="SFC76033.1"/>
    </source>
</evidence>
<dbReference type="RefSeq" id="WP_281244052.1">
    <property type="nucleotide sequence ID" value="NZ_FOKW01000022.1"/>
</dbReference>
<organism evidence="2 3">
    <name type="scientific">Natronobacterium haloterrestre</name>
    <name type="common">Halobiforma haloterrestris</name>
    <dbReference type="NCBI Taxonomy" id="148448"/>
    <lineage>
        <taxon>Archaea</taxon>
        <taxon>Methanobacteriati</taxon>
        <taxon>Methanobacteriota</taxon>
        <taxon>Stenosarchaea group</taxon>
        <taxon>Halobacteria</taxon>
        <taxon>Halobacteriales</taxon>
        <taxon>Natrialbaceae</taxon>
        <taxon>Natronobacterium</taxon>
    </lineage>
</organism>
<proteinExistence type="predicted"/>
<dbReference type="Proteomes" id="UP000199161">
    <property type="component" value="Unassembled WGS sequence"/>
</dbReference>
<name>A0A1I1M0D0_NATHA</name>
<evidence type="ECO:0000313" key="3">
    <source>
        <dbReference type="Proteomes" id="UP000199161"/>
    </source>
</evidence>
<evidence type="ECO:0000256" key="1">
    <source>
        <dbReference type="SAM" id="MobiDB-lite"/>
    </source>
</evidence>
<dbReference type="InterPro" id="IPR021516">
    <property type="entry name" value="DUF3179"/>
</dbReference>
<sequence length="82" mass="8864">MNVRQVVPRDAIPSVDDPPFGSEYFGNPDDDVIVVESIPAKAYPVSILDYHEIVNDVLEGESGDEDGSGTEEEVSIAVTWVA</sequence>
<reference evidence="3" key="1">
    <citation type="submission" date="2016-10" db="EMBL/GenBank/DDBJ databases">
        <authorList>
            <person name="Varghese N."/>
            <person name="Submissions S."/>
        </authorList>
    </citation>
    <scope>NUCLEOTIDE SEQUENCE [LARGE SCALE GENOMIC DNA]</scope>
    <source>
        <strain evidence="3">DSM 13078</strain>
    </source>
</reference>
<gene>
    <name evidence="2" type="ORF">SAMN05444422_12215</name>
</gene>
<keyword evidence="3" id="KW-1185">Reference proteome</keyword>
<feature type="compositionally biased region" description="Acidic residues" evidence="1">
    <location>
        <begin position="59"/>
        <end position="74"/>
    </location>
</feature>
<dbReference type="AlphaFoldDB" id="A0A1I1M0D0"/>